<gene>
    <name evidence="2" type="ORF">JTE90_004847</name>
</gene>
<feature type="compositionally biased region" description="Polar residues" evidence="1">
    <location>
        <begin position="13"/>
        <end position="26"/>
    </location>
</feature>
<comment type="caution">
    <text evidence="2">The sequence shown here is derived from an EMBL/GenBank/DDBJ whole genome shotgun (WGS) entry which is preliminary data.</text>
</comment>
<protein>
    <submittedName>
        <fullName evidence="2">Uncharacterized protein</fullName>
    </submittedName>
</protein>
<dbReference type="EMBL" id="JAFNEN010000278">
    <property type="protein sequence ID" value="KAG8187100.1"/>
    <property type="molecule type" value="Genomic_DNA"/>
</dbReference>
<evidence type="ECO:0000313" key="2">
    <source>
        <dbReference type="EMBL" id="KAG8187100.1"/>
    </source>
</evidence>
<dbReference type="AlphaFoldDB" id="A0AAV6UUA1"/>
<feature type="region of interest" description="Disordered" evidence="1">
    <location>
        <begin position="1"/>
        <end position="37"/>
    </location>
</feature>
<evidence type="ECO:0000256" key="1">
    <source>
        <dbReference type="SAM" id="MobiDB-lite"/>
    </source>
</evidence>
<sequence length="93" mass="10211">MKKSKKKLKVNISPPSSSQEIENSDSGDILSVGITSDTEDEYKDSDLVDVILDIGTSESEIESDSSSDSDVASIFTRTRTGRTASTWKIKKYM</sequence>
<dbReference type="Proteomes" id="UP000827092">
    <property type="component" value="Unassembled WGS sequence"/>
</dbReference>
<proteinExistence type="predicted"/>
<accession>A0AAV6UUA1</accession>
<keyword evidence="3" id="KW-1185">Reference proteome</keyword>
<evidence type="ECO:0000313" key="3">
    <source>
        <dbReference type="Proteomes" id="UP000827092"/>
    </source>
</evidence>
<name>A0AAV6UUA1_9ARAC</name>
<reference evidence="2 3" key="1">
    <citation type="journal article" date="2022" name="Nat. Ecol. Evol.">
        <title>A masculinizing supergene underlies an exaggerated male reproductive morph in a spider.</title>
        <authorList>
            <person name="Hendrickx F."/>
            <person name="De Corte Z."/>
            <person name="Sonet G."/>
            <person name="Van Belleghem S.M."/>
            <person name="Kostlbacher S."/>
            <person name="Vangestel C."/>
        </authorList>
    </citation>
    <scope>NUCLEOTIDE SEQUENCE [LARGE SCALE GENOMIC DNA]</scope>
    <source>
        <strain evidence="2">W744_W776</strain>
    </source>
</reference>
<organism evidence="2 3">
    <name type="scientific">Oedothorax gibbosus</name>
    <dbReference type="NCBI Taxonomy" id="931172"/>
    <lineage>
        <taxon>Eukaryota</taxon>
        <taxon>Metazoa</taxon>
        <taxon>Ecdysozoa</taxon>
        <taxon>Arthropoda</taxon>
        <taxon>Chelicerata</taxon>
        <taxon>Arachnida</taxon>
        <taxon>Araneae</taxon>
        <taxon>Araneomorphae</taxon>
        <taxon>Entelegynae</taxon>
        <taxon>Araneoidea</taxon>
        <taxon>Linyphiidae</taxon>
        <taxon>Erigoninae</taxon>
        <taxon>Oedothorax</taxon>
    </lineage>
</organism>